<organism evidence="1 2">
    <name type="scientific">Psychrosphaera haliotis</name>
    <dbReference type="NCBI Taxonomy" id="555083"/>
    <lineage>
        <taxon>Bacteria</taxon>
        <taxon>Pseudomonadati</taxon>
        <taxon>Pseudomonadota</taxon>
        <taxon>Gammaproteobacteria</taxon>
        <taxon>Alteromonadales</taxon>
        <taxon>Pseudoalteromonadaceae</taxon>
        <taxon>Psychrosphaera</taxon>
    </lineage>
</organism>
<evidence type="ECO:0000313" key="2">
    <source>
        <dbReference type="Proteomes" id="UP000439994"/>
    </source>
</evidence>
<gene>
    <name evidence="1" type="ORF">GNP35_09165</name>
</gene>
<evidence type="ECO:0000313" key="1">
    <source>
        <dbReference type="EMBL" id="MUH72643.1"/>
    </source>
</evidence>
<sequence length="45" mass="5140">MVTTEEVSSPCIRNCCLDEKNVCIGCYRDINEIMAWSKCLIAKKK</sequence>
<accession>A0A6N8F8A7</accession>
<reference evidence="1 2" key="1">
    <citation type="submission" date="2019-11" db="EMBL/GenBank/DDBJ databases">
        <title>P. haliotis isolates from Z. marina roots.</title>
        <authorList>
            <person name="Cohen M."/>
            <person name="Jospin G."/>
            <person name="Eisen J.A."/>
            <person name="Coil D.A."/>
        </authorList>
    </citation>
    <scope>NUCLEOTIDE SEQUENCE [LARGE SCALE GENOMIC DNA]</scope>
    <source>
        <strain evidence="1 2">UCD-MCMsp1aY</strain>
    </source>
</reference>
<dbReference type="Pfam" id="PF06945">
    <property type="entry name" value="DUF1289"/>
    <property type="match status" value="1"/>
</dbReference>
<protein>
    <submittedName>
        <fullName evidence="1">DUF1289 domain-containing protein</fullName>
    </submittedName>
</protein>
<keyword evidence="2" id="KW-1185">Reference proteome</keyword>
<name>A0A6N8F8A7_9GAMM</name>
<dbReference type="Proteomes" id="UP000439994">
    <property type="component" value="Unassembled WGS sequence"/>
</dbReference>
<dbReference type="EMBL" id="WOCD01000003">
    <property type="protein sequence ID" value="MUH72643.1"/>
    <property type="molecule type" value="Genomic_DNA"/>
</dbReference>
<dbReference type="InterPro" id="IPR010710">
    <property type="entry name" value="DUF1289"/>
</dbReference>
<proteinExistence type="predicted"/>
<dbReference type="AlphaFoldDB" id="A0A6N8F8A7"/>
<comment type="caution">
    <text evidence="1">The sequence shown here is derived from an EMBL/GenBank/DDBJ whole genome shotgun (WGS) entry which is preliminary data.</text>
</comment>